<dbReference type="InterPro" id="IPR011009">
    <property type="entry name" value="Kinase-like_dom_sf"/>
</dbReference>
<dbReference type="InterPro" id="IPR040976">
    <property type="entry name" value="Pkinase_fungal"/>
</dbReference>
<feature type="region of interest" description="Disordered" evidence="1">
    <location>
        <begin position="125"/>
        <end position="145"/>
    </location>
</feature>
<keyword evidence="4" id="KW-1185">Reference proteome</keyword>
<dbReference type="Pfam" id="PF17667">
    <property type="entry name" value="Pkinase_fungal"/>
    <property type="match status" value="1"/>
</dbReference>
<sequence length="351" mass="39398">MATGSPAAWEEVKVVRMEPSLPCAKRHHRIVFKEKLGQAVYALNMMHTSGWVHRDVSTSNILIDATGRARLADVEHARHMHDTSSMHPVRTGNADFMAVEVAQNQYFFRSKENIVPQRIESNPKAAPCLSTDFDDPSSSQKSTLRVDTPPPPVYIIMPKFPEKPTATTFKFWHNSLHDMESTIWIVLYFVVKRSLVIHDNNFNATKQNNLAALLFFSDSTARQEFLKDATLRLLSDLHPSVHAVTTALSAWVAKLVSEYEKVEKDISSISHLVANGLCTLIHQDIRTICQMNQLCDVQIVPVRRVVEKRDGDDSKENCDIQARTASTGGNKRQLEVVVASVVAKKPKLSMS</sequence>
<dbReference type="Gene3D" id="1.10.510.10">
    <property type="entry name" value="Transferase(Phosphotransferase) domain 1"/>
    <property type="match status" value="1"/>
</dbReference>
<feature type="compositionally biased region" description="Polar residues" evidence="1">
    <location>
        <begin position="136"/>
        <end position="145"/>
    </location>
</feature>
<evidence type="ECO:0000313" key="3">
    <source>
        <dbReference type="EMBL" id="THG92908.1"/>
    </source>
</evidence>
<dbReference type="PROSITE" id="PS50011">
    <property type="entry name" value="PROTEIN_KINASE_DOM"/>
    <property type="match status" value="1"/>
</dbReference>
<proteinExistence type="predicted"/>
<dbReference type="Proteomes" id="UP000309038">
    <property type="component" value="Unassembled WGS sequence"/>
</dbReference>
<dbReference type="GO" id="GO:0005524">
    <property type="term" value="F:ATP binding"/>
    <property type="evidence" value="ECO:0007669"/>
    <property type="project" value="InterPro"/>
</dbReference>
<comment type="caution">
    <text evidence="3">The sequence shown here is derived from an EMBL/GenBank/DDBJ whole genome shotgun (WGS) entry which is preliminary data.</text>
</comment>
<dbReference type="InterPro" id="IPR000719">
    <property type="entry name" value="Prot_kinase_dom"/>
</dbReference>
<gene>
    <name evidence="3" type="ORF">EW026_g8166</name>
</gene>
<protein>
    <recommendedName>
        <fullName evidence="2">Protein kinase domain-containing protein</fullName>
    </recommendedName>
</protein>
<dbReference type="SUPFAM" id="SSF56112">
    <property type="entry name" value="Protein kinase-like (PK-like)"/>
    <property type="match status" value="1"/>
</dbReference>
<dbReference type="EMBL" id="SGPJ01000870">
    <property type="protein sequence ID" value="THG92908.1"/>
    <property type="molecule type" value="Genomic_DNA"/>
</dbReference>
<organism evidence="3 4">
    <name type="scientific">Hermanssonia centrifuga</name>
    <dbReference type="NCBI Taxonomy" id="98765"/>
    <lineage>
        <taxon>Eukaryota</taxon>
        <taxon>Fungi</taxon>
        <taxon>Dikarya</taxon>
        <taxon>Basidiomycota</taxon>
        <taxon>Agaricomycotina</taxon>
        <taxon>Agaricomycetes</taxon>
        <taxon>Polyporales</taxon>
        <taxon>Meruliaceae</taxon>
        <taxon>Hermanssonia</taxon>
    </lineage>
</organism>
<name>A0A4S4K582_9APHY</name>
<dbReference type="GO" id="GO:0004672">
    <property type="term" value="F:protein kinase activity"/>
    <property type="evidence" value="ECO:0007669"/>
    <property type="project" value="InterPro"/>
</dbReference>
<evidence type="ECO:0000256" key="1">
    <source>
        <dbReference type="SAM" id="MobiDB-lite"/>
    </source>
</evidence>
<evidence type="ECO:0000313" key="4">
    <source>
        <dbReference type="Proteomes" id="UP000309038"/>
    </source>
</evidence>
<dbReference type="AlphaFoldDB" id="A0A4S4K582"/>
<evidence type="ECO:0000259" key="2">
    <source>
        <dbReference type="PROSITE" id="PS50011"/>
    </source>
</evidence>
<accession>A0A4S4K582</accession>
<feature type="domain" description="Protein kinase" evidence="2">
    <location>
        <begin position="1"/>
        <end position="241"/>
    </location>
</feature>
<reference evidence="3 4" key="1">
    <citation type="submission" date="2019-02" db="EMBL/GenBank/DDBJ databases">
        <title>Genome sequencing of the rare red list fungi Phlebia centrifuga.</title>
        <authorList>
            <person name="Buettner E."/>
            <person name="Kellner H."/>
        </authorList>
    </citation>
    <scope>NUCLEOTIDE SEQUENCE [LARGE SCALE GENOMIC DNA]</scope>
    <source>
        <strain evidence="3 4">DSM 108282</strain>
    </source>
</reference>